<dbReference type="EMBL" id="RQZA01000006">
    <property type="protein sequence ID" value="RRD31040.1"/>
    <property type="molecule type" value="Genomic_DNA"/>
</dbReference>
<dbReference type="InterPro" id="IPR009303">
    <property type="entry name" value="DUF960"/>
</dbReference>
<dbReference type="RefSeq" id="WP_018167853.1">
    <property type="nucleotide sequence ID" value="NZ_RQZA01000006.1"/>
</dbReference>
<dbReference type="AlphaFoldDB" id="A0A3P1VC19"/>
<gene>
    <name evidence="1" type="ORF">EII38_07105</name>
</gene>
<name>A0A3P1VC19_9STRE</name>
<organism evidence="1 2">
    <name type="scientific">Streptococcus minor</name>
    <dbReference type="NCBI Taxonomy" id="229549"/>
    <lineage>
        <taxon>Bacteria</taxon>
        <taxon>Bacillati</taxon>
        <taxon>Bacillota</taxon>
        <taxon>Bacilli</taxon>
        <taxon>Lactobacillales</taxon>
        <taxon>Streptococcaceae</taxon>
        <taxon>Streptococcus</taxon>
    </lineage>
</organism>
<sequence>MAFTQTKGRYATFGVVTSLPGEVIDSFWYFIDQYLKHVIPLKHILRFKLQNKKGKLSISFSQEKYPNTITVDFPYTFDPFYPPTVLVVDRNGKETIALPDEIINL</sequence>
<reference evidence="1 2" key="1">
    <citation type="submission" date="2018-11" db="EMBL/GenBank/DDBJ databases">
        <title>Genomes From Bacteria Associated with the Canine Oral Cavity: a Test Case for Automated Genome-Based Taxonomic Assignment.</title>
        <authorList>
            <person name="Coil D.A."/>
            <person name="Jospin G."/>
            <person name="Darling A.E."/>
            <person name="Wallis C."/>
            <person name="Davis I.J."/>
            <person name="Harris S."/>
            <person name="Eisen J.A."/>
            <person name="Holcombe L.J."/>
            <person name="O'Flynn C."/>
        </authorList>
    </citation>
    <scope>NUCLEOTIDE SEQUENCE [LARGE SCALE GENOMIC DNA]</scope>
    <source>
        <strain evidence="1 2">OH4621_COT-116</strain>
    </source>
</reference>
<keyword evidence="2" id="KW-1185">Reference proteome</keyword>
<dbReference type="Gene3D" id="3.10.450.150">
    <property type="entry name" value="enterococcus faecalis protein"/>
    <property type="match status" value="1"/>
</dbReference>
<dbReference type="Proteomes" id="UP000281771">
    <property type="component" value="Unassembled WGS sequence"/>
</dbReference>
<evidence type="ECO:0000313" key="1">
    <source>
        <dbReference type="EMBL" id="RRD31040.1"/>
    </source>
</evidence>
<dbReference type="Pfam" id="PF06124">
    <property type="entry name" value="DUF960"/>
    <property type="match status" value="1"/>
</dbReference>
<accession>A0A3P1VC19</accession>
<evidence type="ECO:0008006" key="3">
    <source>
        <dbReference type="Google" id="ProtNLM"/>
    </source>
</evidence>
<proteinExistence type="predicted"/>
<protein>
    <recommendedName>
        <fullName evidence="3">GTP cyclohydrolase</fullName>
    </recommendedName>
</protein>
<evidence type="ECO:0000313" key="2">
    <source>
        <dbReference type="Proteomes" id="UP000281771"/>
    </source>
</evidence>
<comment type="caution">
    <text evidence="1">The sequence shown here is derived from an EMBL/GenBank/DDBJ whole genome shotgun (WGS) entry which is preliminary data.</text>
</comment>